<dbReference type="InterPro" id="IPR036390">
    <property type="entry name" value="WH_DNA-bd_sf"/>
</dbReference>
<evidence type="ECO:0000256" key="2">
    <source>
        <dbReference type="ARBA" id="ARBA00023125"/>
    </source>
</evidence>
<dbReference type="InterPro" id="IPR014757">
    <property type="entry name" value="Tscrpt_reg_IclR_C"/>
</dbReference>
<keyword evidence="3" id="KW-0804">Transcription</keyword>
<dbReference type="PANTHER" id="PTHR30136">
    <property type="entry name" value="HELIX-TURN-HELIX TRANSCRIPTIONAL REGULATOR, ICLR FAMILY"/>
    <property type="match status" value="1"/>
</dbReference>
<gene>
    <name evidence="6" type="ORF">LWF01_17775</name>
</gene>
<dbReference type="SUPFAM" id="SSF55781">
    <property type="entry name" value="GAF domain-like"/>
    <property type="match status" value="1"/>
</dbReference>
<dbReference type="SMART" id="SM00346">
    <property type="entry name" value="HTH_ICLR"/>
    <property type="match status" value="1"/>
</dbReference>
<dbReference type="Gene3D" id="1.10.10.10">
    <property type="entry name" value="Winged helix-like DNA-binding domain superfamily/Winged helix DNA-binding domain"/>
    <property type="match status" value="1"/>
</dbReference>
<protein>
    <submittedName>
        <fullName evidence="6">Helix-turn-helix domain-containing protein</fullName>
    </submittedName>
</protein>
<feature type="domain" description="HTH iclR-type" evidence="4">
    <location>
        <begin position="14"/>
        <end position="75"/>
    </location>
</feature>
<evidence type="ECO:0000259" key="4">
    <source>
        <dbReference type="PROSITE" id="PS51077"/>
    </source>
</evidence>
<organism evidence="6 7">
    <name type="scientific">Saxibacter everestensis</name>
    <dbReference type="NCBI Taxonomy" id="2909229"/>
    <lineage>
        <taxon>Bacteria</taxon>
        <taxon>Bacillati</taxon>
        <taxon>Actinomycetota</taxon>
        <taxon>Actinomycetes</taxon>
        <taxon>Micrococcales</taxon>
        <taxon>Brevibacteriaceae</taxon>
        <taxon>Saxibacter</taxon>
    </lineage>
</organism>
<keyword evidence="7" id="KW-1185">Reference proteome</keyword>
<dbReference type="InterPro" id="IPR036388">
    <property type="entry name" value="WH-like_DNA-bd_sf"/>
</dbReference>
<evidence type="ECO:0000313" key="7">
    <source>
        <dbReference type="Proteomes" id="UP001209083"/>
    </source>
</evidence>
<name>A0ABY8QSC2_9MICO</name>
<keyword evidence="2" id="KW-0238">DNA-binding</keyword>
<dbReference type="SUPFAM" id="SSF46785">
    <property type="entry name" value="Winged helix' DNA-binding domain"/>
    <property type="match status" value="1"/>
</dbReference>
<dbReference type="Proteomes" id="UP001209083">
    <property type="component" value="Chromosome"/>
</dbReference>
<evidence type="ECO:0000256" key="3">
    <source>
        <dbReference type="ARBA" id="ARBA00023163"/>
    </source>
</evidence>
<dbReference type="PROSITE" id="PS51077">
    <property type="entry name" value="HTH_ICLR"/>
    <property type="match status" value="1"/>
</dbReference>
<dbReference type="RefSeq" id="WP_349638708.1">
    <property type="nucleotide sequence ID" value="NZ_CP090958.1"/>
</dbReference>
<dbReference type="Gene3D" id="3.30.450.40">
    <property type="match status" value="1"/>
</dbReference>
<sequence length="230" mass="24100">MASADSLSPTPPLSQTLSRGLRVLELLTGESNGLSIAQISQRLEVHRSIAYRLIQTLEHHGLITKGADSRYALGAGLAVLARSVATDLQSTARPVLAELSDELQMTAFVVVEQADRCVTLLSVEPHAAGVVAQRPGTVHSVERGAPGLALLATTPTLAPEHAERADDVAQVRASGFAHSHDEVIPGMQSVAVPLTRHSGPQAALAVVYVASELDPTEIGNRLQAAAARIV</sequence>
<keyword evidence="1" id="KW-0805">Transcription regulation</keyword>
<dbReference type="Pfam" id="PF09339">
    <property type="entry name" value="HTH_IclR"/>
    <property type="match status" value="1"/>
</dbReference>
<dbReference type="PROSITE" id="PS51078">
    <property type="entry name" value="ICLR_ED"/>
    <property type="match status" value="1"/>
</dbReference>
<proteinExistence type="predicted"/>
<reference evidence="6 7" key="1">
    <citation type="submission" date="2023-05" db="EMBL/GenBank/DDBJ databases">
        <title>Lithophilousrod everest ZFBP1038 complete genpme.</title>
        <authorList>
            <person name="Tian M."/>
        </authorList>
    </citation>
    <scope>NUCLEOTIDE SEQUENCE [LARGE SCALE GENOMIC DNA]</scope>
    <source>
        <strain evidence="6 7">ZFBP1038</strain>
    </source>
</reference>
<accession>A0ABY8QSC2</accession>
<evidence type="ECO:0000259" key="5">
    <source>
        <dbReference type="PROSITE" id="PS51078"/>
    </source>
</evidence>
<evidence type="ECO:0000256" key="1">
    <source>
        <dbReference type="ARBA" id="ARBA00023015"/>
    </source>
</evidence>
<dbReference type="PANTHER" id="PTHR30136:SF24">
    <property type="entry name" value="HTH-TYPE TRANSCRIPTIONAL REPRESSOR ALLR"/>
    <property type="match status" value="1"/>
</dbReference>
<dbReference type="InterPro" id="IPR029016">
    <property type="entry name" value="GAF-like_dom_sf"/>
</dbReference>
<feature type="domain" description="IclR-ED" evidence="5">
    <location>
        <begin position="71"/>
        <end position="230"/>
    </location>
</feature>
<dbReference type="InterPro" id="IPR005471">
    <property type="entry name" value="Tscrpt_reg_IclR_N"/>
</dbReference>
<dbReference type="EMBL" id="CP090958">
    <property type="protein sequence ID" value="WGW11912.1"/>
    <property type="molecule type" value="Genomic_DNA"/>
</dbReference>
<dbReference type="InterPro" id="IPR050707">
    <property type="entry name" value="HTH_MetabolicPath_Reg"/>
</dbReference>
<evidence type="ECO:0000313" key="6">
    <source>
        <dbReference type="EMBL" id="WGW11912.1"/>
    </source>
</evidence>